<dbReference type="RefSeq" id="WP_338391818.1">
    <property type="nucleotide sequence ID" value="NZ_AP025314.1"/>
</dbReference>
<dbReference type="Proteomes" id="UP001348817">
    <property type="component" value="Chromosome"/>
</dbReference>
<evidence type="ECO:0000256" key="2">
    <source>
        <dbReference type="ARBA" id="ARBA00023015"/>
    </source>
</evidence>
<sequence length="133" mass="15402">MENTDNLKKLTRAEDEVMQILWKLDKGVVKDVIAEMPAPKPAYNTVSTIIRILERKGFVSHKAYGKTYEYFPLITKAEYSNFYLKSFMGSYFGGSFRKLVSFFVNENDIDSGEMQELMNYVKDKDKTPEKGNE</sequence>
<dbReference type="GO" id="GO:0045892">
    <property type="term" value="P:negative regulation of DNA-templated transcription"/>
    <property type="evidence" value="ECO:0007669"/>
    <property type="project" value="InterPro"/>
</dbReference>
<dbReference type="PIRSF" id="PIRSF019455">
    <property type="entry name" value="CopR_AtkY"/>
    <property type="match status" value="1"/>
</dbReference>
<protein>
    <submittedName>
        <fullName evidence="5">Transcriptional regulator</fullName>
    </submittedName>
</protein>
<dbReference type="Gene3D" id="1.10.4040.10">
    <property type="entry name" value="Penicillinase repressor domain"/>
    <property type="match status" value="1"/>
</dbReference>
<dbReference type="KEGG" id="fax:FUAX_26800"/>
<dbReference type="Pfam" id="PF03965">
    <property type="entry name" value="Penicillinase_R"/>
    <property type="match status" value="1"/>
</dbReference>
<accession>A0AAU9CQ99</accession>
<evidence type="ECO:0000313" key="5">
    <source>
        <dbReference type="EMBL" id="BDD10248.1"/>
    </source>
</evidence>
<evidence type="ECO:0000256" key="4">
    <source>
        <dbReference type="ARBA" id="ARBA00023163"/>
    </source>
</evidence>
<name>A0AAU9CQ99_9BACT</name>
<evidence type="ECO:0000313" key="6">
    <source>
        <dbReference type="Proteomes" id="UP001348817"/>
    </source>
</evidence>
<dbReference type="Gene3D" id="1.10.10.10">
    <property type="entry name" value="Winged helix-like DNA-binding domain superfamily/Winged helix DNA-binding domain"/>
    <property type="match status" value="1"/>
</dbReference>
<dbReference type="InterPro" id="IPR036388">
    <property type="entry name" value="WH-like_DNA-bd_sf"/>
</dbReference>
<evidence type="ECO:0000256" key="1">
    <source>
        <dbReference type="ARBA" id="ARBA00011046"/>
    </source>
</evidence>
<gene>
    <name evidence="5" type="ORF">FUAX_26800</name>
</gene>
<evidence type="ECO:0000256" key="3">
    <source>
        <dbReference type="ARBA" id="ARBA00023125"/>
    </source>
</evidence>
<proteinExistence type="inferred from homology"/>
<organism evidence="5 6">
    <name type="scientific">Fulvitalea axinellae</name>
    <dbReference type="NCBI Taxonomy" id="1182444"/>
    <lineage>
        <taxon>Bacteria</taxon>
        <taxon>Pseudomonadati</taxon>
        <taxon>Bacteroidota</taxon>
        <taxon>Cytophagia</taxon>
        <taxon>Cytophagales</taxon>
        <taxon>Persicobacteraceae</taxon>
        <taxon>Fulvitalea</taxon>
    </lineage>
</organism>
<dbReference type="GO" id="GO:0003677">
    <property type="term" value="F:DNA binding"/>
    <property type="evidence" value="ECO:0007669"/>
    <property type="project" value="UniProtKB-KW"/>
</dbReference>
<dbReference type="SUPFAM" id="SSF46785">
    <property type="entry name" value="Winged helix' DNA-binding domain"/>
    <property type="match status" value="1"/>
</dbReference>
<dbReference type="AlphaFoldDB" id="A0AAU9CQ99"/>
<keyword evidence="3" id="KW-0238">DNA-binding</keyword>
<reference evidence="5 6" key="1">
    <citation type="submission" date="2021-12" db="EMBL/GenBank/DDBJ databases">
        <title>Genome sequencing of bacteria with rrn-lacking chromosome and rrn-plasmid.</title>
        <authorList>
            <person name="Anda M."/>
            <person name="Iwasaki W."/>
        </authorList>
    </citation>
    <scope>NUCLEOTIDE SEQUENCE [LARGE SCALE GENOMIC DNA]</scope>
    <source>
        <strain evidence="5 6">DSM 100852</strain>
    </source>
</reference>
<comment type="similarity">
    <text evidence="1">Belongs to the BlaI transcriptional regulatory family.</text>
</comment>
<dbReference type="InterPro" id="IPR036390">
    <property type="entry name" value="WH_DNA-bd_sf"/>
</dbReference>
<keyword evidence="6" id="KW-1185">Reference proteome</keyword>
<keyword evidence="2" id="KW-0805">Transcription regulation</keyword>
<dbReference type="InterPro" id="IPR005650">
    <property type="entry name" value="BlaI_family"/>
</dbReference>
<keyword evidence="4" id="KW-0804">Transcription</keyword>
<dbReference type="EMBL" id="AP025314">
    <property type="protein sequence ID" value="BDD10248.1"/>
    <property type="molecule type" value="Genomic_DNA"/>
</dbReference>